<feature type="compositionally biased region" description="Acidic residues" evidence="1">
    <location>
        <begin position="1"/>
        <end position="12"/>
    </location>
</feature>
<dbReference type="InterPro" id="IPR001357">
    <property type="entry name" value="BRCT_dom"/>
</dbReference>
<dbReference type="InterPro" id="IPR036420">
    <property type="entry name" value="BRCT_dom_sf"/>
</dbReference>
<gene>
    <name evidence="4" type="ORF">MFLAVUS_005696</name>
</gene>
<feature type="domain" description="BRCT" evidence="2">
    <location>
        <begin position="270"/>
        <end position="360"/>
    </location>
</feature>
<evidence type="ECO:0000313" key="5">
    <source>
        <dbReference type="Proteomes" id="UP001473302"/>
    </source>
</evidence>
<dbReference type="Proteomes" id="UP001473302">
    <property type="component" value="Unassembled WGS sequence"/>
</dbReference>
<dbReference type="InterPro" id="IPR052827">
    <property type="entry name" value="CHS_Export/Cell_Fusion_Reg"/>
</dbReference>
<organism evidence="4 5">
    <name type="scientific">Mucor flavus</name>
    <dbReference type="NCBI Taxonomy" id="439312"/>
    <lineage>
        <taxon>Eukaryota</taxon>
        <taxon>Fungi</taxon>
        <taxon>Fungi incertae sedis</taxon>
        <taxon>Mucoromycota</taxon>
        <taxon>Mucoromycotina</taxon>
        <taxon>Mucoromycetes</taxon>
        <taxon>Mucorales</taxon>
        <taxon>Mucorineae</taxon>
        <taxon>Mucoraceae</taxon>
        <taxon>Mucor</taxon>
    </lineage>
</organism>
<dbReference type="Pfam" id="PF16893">
    <property type="entry name" value="fn3_2"/>
    <property type="match status" value="1"/>
</dbReference>
<dbReference type="PANTHER" id="PTHR47351">
    <property type="entry name" value="CHITIN BIOSYNTHESIS PROTEIN CHS5"/>
    <property type="match status" value="1"/>
</dbReference>
<dbReference type="InterPro" id="IPR013783">
    <property type="entry name" value="Ig-like_fold"/>
</dbReference>
<protein>
    <recommendedName>
        <fullName evidence="6">Chitin biosynthesis protein CHS5</fullName>
    </recommendedName>
</protein>
<dbReference type="Gene3D" id="3.40.50.10190">
    <property type="entry name" value="BRCT domain"/>
    <property type="match status" value="1"/>
</dbReference>
<dbReference type="Gene3D" id="2.60.40.10">
    <property type="entry name" value="Immunoglobulins"/>
    <property type="match status" value="1"/>
</dbReference>
<dbReference type="EMBL" id="BAABUK010000012">
    <property type="protein sequence ID" value="GAA5812246.1"/>
    <property type="molecule type" value="Genomic_DNA"/>
</dbReference>
<dbReference type="InterPro" id="IPR031673">
    <property type="entry name" value="Chs5_N"/>
</dbReference>
<feature type="domain" description="Fibronectin type-III" evidence="3">
    <location>
        <begin position="183"/>
        <end position="272"/>
    </location>
</feature>
<dbReference type="PANTHER" id="PTHR47351:SF1">
    <property type="entry name" value="CHITIN BIOSYNTHESIS PROTEIN CHS5"/>
    <property type="match status" value="1"/>
</dbReference>
<dbReference type="CDD" id="cd00063">
    <property type="entry name" value="FN3"/>
    <property type="match status" value="1"/>
</dbReference>
<evidence type="ECO:0000259" key="3">
    <source>
        <dbReference type="PROSITE" id="PS50853"/>
    </source>
</evidence>
<evidence type="ECO:0000259" key="2">
    <source>
        <dbReference type="PROSITE" id="PS50172"/>
    </source>
</evidence>
<proteinExistence type="predicted"/>
<dbReference type="Gene3D" id="6.20.120.50">
    <property type="match status" value="1"/>
</dbReference>
<keyword evidence="5" id="KW-1185">Reference proteome</keyword>
<evidence type="ECO:0000256" key="1">
    <source>
        <dbReference type="SAM" id="MobiDB-lite"/>
    </source>
</evidence>
<feature type="region of interest" description="Disordered" evidence="1">
    <location>
        <begin position="1"/>
        <end position="20"/>
    </location>
</feature>
<dbReference type="CDD" id="cd17742">
    <property type="entry name" value="BRCT_CHS5_like"/>
    <property type="match status" value="1"/>
</dbReference>
<dbReference type="InterPro" id="IPR003961">
    <property type="entry name" value="FN3_dom"/>
</dbReference>
<sequence>MGLLETTEDEGVESTTRSSTVTTTNINANTGITIVVRNNIVANGSSILEMASSIHASYIYEAKTFVYYCKASLAKDLDKMILLLLKISLTAALRGCLSISATNTRKNMTSVQFTVGKLDAGMAILLTEDHHLIEFPSLLLPKGVTSGSIVNIAVSRNVPEEEKKMKEFWELQKAILTKFASEEPEVPIVRVKNITQTSLILEWNPLSLHTAKLRSLDIYKNGTKLAQHVPSDTNFIKLSGLDVDHEFEFHVVIKTTAGEYRSNKVTARTHKMDNLTGIRVAFGLFEEPEPAITELKDLLTRMGASWSEEVSVETTHLLAQLPGGANYDRAVQHSIPIVKPEWLVQCDRNKKIQPALPYYIVSVPTNE</sequence>
<accession>A0ABP9YZE8</accession>
<dbReference type="SMART" id="SM00292">
    <property type="entry name" value="BRCT"/>
    <property type="match status" value="1"/>
</dbReference>
<name>A0ABP9YZE8_9FUNG</name>
<dbReference type="PROSITE" id="PS50172">
    <property type="entry name" value="BRCT"/>
    <property type="match status" value="1"/>
</dbReference>
<dbReference type="SUPFAM" id="SSF52113">
    <property type="entry name" value="BRCT domain"/>
    <property type="match status" value="1"/>
</dbReference>
<evidence type="ECO:0000313" key="4">
    <source>
        <dbReference type="EMBL" id="GAA5812246.1"/>
    </source>
</evidence>
<dbReference type="InterPro" id="IPR031669">
    <property type="entry name" value="Fn3_2"/>
</dbReference>
<dbReference type="Pfam" id="PF00533">
    <property type="entry name" value="BRCT"/>
    <property type="match status" value="1"/>
</dbReference>
<comment type="caution">
    <text evidence="4">The sequence shown here is derived from an EMBL/GenBank/DDBJ whole genome shotgun (WGS) entry which is preliminary data.</text>
</comment>
<reference evidence="4 5" key="1">
    <citation type="submission" date="2024-04" db="EMBL/GenBank/DDBJ databases">
        <title>genome sequences of Mucor flavus KT1a and Helicostylum pulchrum KT1b strains isolated from the surface of a dry-aged beef.</title>
        <authorList>
            <person name="Toyotome T."/>
            <person name="Hosono M."/>
            <person name="Torimaru M."/>
            <person name="Fukuda K."/>
            <person name="Mikami N."/>
        </authorList>
    </citation>
    <scope>NUCLEOTIDE SEQUENCE [LARGE SCALE GENOMIC DNA]</scope>
    <source>
        <strain evidence="4 5">KT1a</strain>
    </source>
</reference>
<dbReference type="CDD" id="cd13945">
    <property type="entry name" value="Chs5_N"/>
    <property type="match status" value="1"/>
</dbReference>
<dbReference type="PROSITE" id="PS50853">
    <property type="entry name" value="FN3"/>
    <property type="match status" value="1"/>
</dbReference>
<dbReference type="Pfam" id="PF16892">
    <property type="entry name" value="CHS5_N"/>
    <property type="match status" value="1"/>
</dbReference>
<dbReference type="SUPFAM" id="SSF49265">
    <property type="entry name" value="Fibronectin type III"/>
    <property type="match status" value="1"/>
</dbReference>
<evidence type="ECO:0008006" key="6">
    <source>
        <dbReference type="Google" id="ProtNLM"/>
    </source>
</evidence>
<dbReference type="InterPro" id="IPR036116">
    <property type="entry name" value="FN3_sf"/>
</dbReference>